<dbReference type="EMBL" id="NTHN01000486">
    <property type="protein sequence ID" value="PBD16978.1"/>
    <property type="molecule type" value="Genomic_DNA"/>
</dbReference>
<dbReference type="Gene3D" id="3.30.1370.60">
    <property type="entry name" value="Hypothetical oxidoreductase yiak, domain 2"/>
    <property type="match status" value="1"/>
</dbReference>
<dbReference type="InterPro" id="IPR036111">
    <property type="entry name" value="Mal/L-sulfo/L-lacto_DH-like_sf"/>
</dbReference>
<dbReference type="PANTHER" id="PTHR11091:SF0">
    <property type="entry name" value="MALATE DEHYDROGENASE"/>
    <property type="match status" value="1"/>
</dbReference>
<evidence type="ECO:0000313" key="3">
    <source>
        <dbReference type="EMBL" id="PBD16978.1"/>
    </source>
</evidence>
<keyword evidence="2" id="KW-0560">Oxidoreductase</keyword>
<accession>A0A2A3JPB5</accession>
<name>A0A2A3JPB5_9RHOB</name>
<sequence length="244" mass="25359">MAIRASSHFGAAGAYARAIAEEGLLGFCFCNSDSFVRLHGGAEKFHGTNPISMAGPAGDGQEPWLFDMATSAIPFNKVQLSRALGIELPADTASNGLGENVTDPELAEMLAPLGGEFGYKGAGLAGISEILSTALSGAPLSFELPGMISDDMATPRGLGAFVMAFDPAAFAGLEIFTGTVRRYRDAIRGSSTAQGAEVMAAGDREWAEGRRRLVQGMTLDQTAVEALARFAEEKGIPPLEVVGG</sequence>
<comment type="similarity">
    <text evidence="1">Belongs to the LDH2/MDH2 oxidoreductase family.</text>
</comment>
<dbReference type="Pfam" id="PF02615">
    <property type="entry name" value="Ldh_2"/>
    <property type="match status" value="1"/>
</dbReference>
<organism evidence="3">
    <name type="scientific">Alloyangia mangrovi</name>
    <dbReference type="NCBI Taxonomy" id="1779329"/>
    <lineage>
        <taxon>Bacteria</taxon>
        <taxon>Pseudomonadati</taxon>
        <taxon>Pseudomonadota</taxon>
        <taxon>Alphaproteobacteria</taxon>
        <taxon>Rhodobacterales</taxon>
        <taxon>Roseobacteraceae</taxon>
        <taxon>Alloyangia</taxon>
    </lineage>
</organism>
<evidence type="ECO:0000256" key="2">
    <source>
        <dbReference type="ARBA" id="ARBA00023002"/>
    </source>
</evidence>
<protein>
    <recommendedName>
        <fullName evidence="4">Lactate dehydrogenase</fullName>
    </recommendedName>
</protein>
<comment type="caution">
    <text evidence="3">The sequence shown here is derived from an EMBL/GenBank/DDBJ whole genome shotgun (WGS) entry which is preliminary data.</text>
</comment>
<proteinExistence type="inferred from homology"/>
<evidence type="ECO:0008006" key="4">
    <source>
        <dbReference type="Google" id="ProtNLM"/>
    </source>
</evidence>
<dbReference type="AlphaFoldDB" id="A0A2A3JPB5"/>
<dbReference type="InterPro" id="IPR043143">
    <property type="entry name" value="Mal/L-sulf/L-lact_DH-like_NADP"/>
</dbReference>
<dbReference type="SUPFAM" id="SSF89733">
    <property type="entry name" value="L-sulfolactate dehydrogenase-like"/>
    <property type="match status" value="1"/>
</dbReference>
<reference evidence="3" key="1">
    <citation type="submission" date="2017-09" db="EMBL/GenBank/DDBJ databases">
        <title>Yangia sp. SAOS 153D whole genome sequencing.</title>
        <authorList>
            <person name="Verma A."/>
            <person name="Krishnamurthi S."/>
        </authorList>
    </citation>
    <scope>NUCLEOTIDE SEQUENCE [LARGE SCALE GENOMIC DNA]</scope>
    <source>
        <strain evidence="3">SAOS 153D</strain>
    </source>
</reference>
<dbReference type="InterPro" id="IPR003767">
    <property type="entry name" value="Malate/L-lactate_DH-like"/>
</dbReference>
<evidence type="ECO:0000256" key="1">
    <source>
        <dbReference type="ARBA" id="ARBA00006056"/>
    </source>
</evidence>
<dbReference type="GO" id="GO:0016491">
    <property type="term" value="F:oxidoreductase activity"/>
    <property type="evidence" value="ECO:0007669"/>
    <property type="project" value="UniProtKB-KW"/>
</dbReference>
<dbReference type="PANTHER" id="PTHR11091">
    <property type="entry name" value="OXIDOREDUCTASE-RELATED"/>
    <property type="match status" value="1"/>
</dbReference>
<gene>
    <name evidence="3" type="ORF">CLG85_22630</name>
</gene>